<reference evidence="2" key="1">
    <citation type="journal article" date="2008" name="Nat. Genet.">
        <title>The Pristionchus pacificus genome provides a unique perspective on nematode lifestyle and parasitism.</title>
        <authorList>
            <person name="Dieterich C."/>
            <person name="Clifton S.W."/>
            <person name="Schuster L.N."/>
            <person name="Chinwalla A."/>
            <person name="Delehaunty K."/>
            <person name="Dinkelacker I."/>
            <person name="Fulton L."/>
            <person name="Fulton R."/>
            <person name="Godfrey J."/>
            <person name="Minx P."/>
            <person name="Mitreva M."/>
            <person name="Roeseler W."/>
            <person name="Tian H."/>
            <person name="Witte H."/>
            <person name="Yang S.P."/>
            <person name="Wilson R.K."/>
            <person name="Sommer R.J."/>
        </authorList>
    </citation>
    <scope>NUCLEOTIDE SEQUENCE [LARGE SCALE GENOMIC DNA]</scope>
    <source>
        <strain evidence="2">PS312</strain>
    </source>
</reference>
<reference evidence="1" key="2">
    <citation type="submission" date="2022-06" db="UniProtKB">
        <authorList>
            <consortium name="EnsemblMetazoa"/>
        </authorList>
    </citation>
    <scope>IDENTIFICATION</scope>
    <source>
        <strain evidence="1">PS312</strain>
    </source>
</reference>
<dbReference type="EnsemblMetazoa" id="PPA35770.1">
    <property type="protein sequence ID" value="PPA35770.1"/>
    <property type="gene ID" value="WBGene00274139"/>
</dbReference>
<sequence length="101" mass="11340">MTSHSSVVRTSDPARSIYRRVQIADSVCASSFCNVRFTGEGSTIVMHIEHRDGHSTTVSIDSTTFDELVITWNDSVAIELENFDKTTTVKHYGKMHVITIY</sequence>
<evidence type="ECO:0000313" key="1">
    <source>
        <dbReference type="EnsemblMetazoa" id="PPA35770.1"/>
    </source>
</evidence>
<dbReference type="Proteomes" id="UP000005239">
    <property type="component" value="Unassembled WGS sequence"/>
</dbReference>
<protein>
    <submittedName>
        <fullName evidence="1">Uncharacterized protein</fullName>
    </submittedName>
</protein>
<accession>A0A2A6BLN8</accession>
<organism evidence="1 2">
    <name type="scientific">Pristionchus pacificus</name>
    <name type="common">Parasitic nematode worm</name>
    <dbReference type="NCBI Taxonomy" id="54126"/>
    <lineage>
        <taxon>Eukaryota</taxon>
        <taxon>Metazoa</taxon>
        <taxon>Ecdysozoa</taxon>
        <taxon>Nematoda</taxon>
        <taxon>Chromadorea</taxon>
        <taxon>Rhabditida</taxon>
        <taxon>Rhabditina</taxon>
        <taxon>Diplogasteromorpha</taxon>
        <taxon>Diplogasteroidea</taxon>
        <taxon>Neodiplogasteridae</taxon>
        <taxon>Pristionchus</taxon>
    </lineage>
</organism>
<keyword evidence="2" id="KW-1185">Reference proteome</keyword>
<evidence type="ECO:0000313" key="2">
    <source>
        <dbReference type="Proteomes" id="UP000005239"/>
    </source>
</evidence>
<proteinExistence type="predicted"/>
<accession>A0A8R1UPI3</accession>
<name>A0A2A6BLN8_PRIPA</name>
<dbReference type="AlphaFoldDB" id="A0A2A6BLN8"/>
<gene>
    <name evidence="1" type="primary">WBGene00274139</name>
</gene>